<keyword evidence="6" id="KW-0408">Iron</keyword>
<evidence type="ECO:0000259" key="8">
    <source>
        <dbReference type="PROSITE" id="PS01033"/>
    </source>
</evidence>
<dbReference type="InterPro" id="IPR013314">
    <property type="entry name" value="Globin_lamprey/hagfish"/>
</dbReference>
<reference evidence="9 10" key="1">
    <citation type="submission" date="2022-05" db="EMBL/GenBank/DDBJ databases">
        <authorList>
            <consortium name="Genoscope - CEA"/>
            <person name="William W."/>
        </authorList>
    </citation>
    <scope>NUCLEOTIDE SEQUENCE [LARGE SCALE GENOMIC DNA]</scope>
</reference>
<dbReference type="CDD" id="cd01040">
    <property type="entry name" value="Mb-like"/>
    <property type="match status" value="1"/>
</dbReference>
<comment type="caution">
    <text evidence="9">The sequence shown here is derived from an EMBL/GenBank/DDBJ whole genome shotgun (WGS) entry which is preliminary data.</text>
</comment>
<dbReference type="SUPFAM" id="SSF46458">
    <property type="entry name" value="Globin-like"/>
    <property type="match status" value="1"/>
</dbReference>
<dbReference type="Pfam" id="PF00042">
    <property type="entry name" value="Globin"/>
    <property type="match status" value="1"/>
</dbReference>
<evidence type="ECO:0000256" key="6">
    <source>
        <dbReference type="ARBA" id="ARBA00023004"/>
    </source>
</evidence>
<evidence type="ECO:0000256" key="2">
    <source>
        <dbReference type="ARBA" id="ARBA00022448"/>
    </source>
</evidence>
<dbReference type="Gene3D" id="1.10.490.10">
    <property type="entry name" value="Globins"/>
    <property type="match status" value="1"/>
</dbReference>
<evidence type="ECO:0000256" key="3">
    <source>
        <dbReference type="ARBA" id="ARBA00022617"/>
    </source>
</evidence>
<dbReference type="PANTHER" id="PTHR46458">
    <property type="entry name" value="BLR2807 PROTEIN"/>
    <property type="match status" value="1"/>
</dbReference>
<dbReference type="InterPro" id="IPR012292">
    <property type="entry name" value="Globin/Proto"/>
</dbReference>
<evidence type="ECO:0000313" key="10">
    <source>
        <dbReference type="Proteomes" id="UP001159428"/>
    </source>
</evidence>
<dbReference type="GO" id="GO:0016491">
    <property type="term" value="F:oxidoreductase activity"/>
    <property type="evidence" value="ECO:0007669"/>
    <property type="project" value="UniProtKB-ARBA"/>
</dbReference>
<feature type="non-terminal residue" evidence="9">
    <location>
        <position position="1"/>
    </location>
</feature>
<comment type="subunit">
    <text evidence="1">Monomer.</text>
</comment>
<dbReference type="AlphaFoldDB" id="A0AAU9WNZ0"/>
<evidence type="ECO:0000256" key="5">
    <source>
        <dbReference type="ARBA" id="ARBA00022723"/>
    </source>
</evidence>
<evidence type="ECO:0000256" key="1">
    <source>
        <dbReference type="ARBA" id="ARBA00011245"/>
    </source>
</evidence>
<dbReference type="PROSITE" id="PS01033">
    <property type="entry name" value="GLOBIN"/>
    <property type="match status" value="1"/>
</dbReference>
<dbReference type="GO" id="GO:0020037">
    <property type="term" value="F:heme binding"/>
    <property type="evidence" value="ECO:0007669"/>
    <property type="project" value="InterPro"/>
</dbReference>
<sequence length="124" mass="14563">RLFEEDPGLQNMFAEFREVKLEELARTRELHGHTERVMRAVENCVNAMDDPDSLRAYLTELRRRHVYRSVKPTVSNLHLISKALISTFKETIQDEWTPELAAAWELLLNYFTLMLKEGIRSTVD</sequence>
<dbReference type="InterPro" id="IPR044399">
    <property type="entry name" value="Mb-like_M"/>
</dbReference>
<dbReference type="GO" id="GO:0005506">
    <property type="term" value="F:iron ion binding"/>
    <property type="evidence" value="ECO:0007669"/>
    <property type="project" value="InterPro"/>
</dbReference>
<protein>
    <recommendedName>
        <fullName evidence="8">Globin domain-containing protein</fullName>
    </recommendedName>
</protein>
<proteinExistence type="inferred from homology"/>
<evidence type="ECO:0000313" key="9">
    <source>
        <dbReference type="EMBL" id="CAH3120741.1"/>
    </source>
</evidence>
<dbReference type="GO" id="GO:0019825">
    <property type="term" value="F:oxygen binding"/>
    <property type="evidence" value="ECO:0007669"/>
    <property type="project" value="InterPro"/>
</dbReference>
<name>A0AAU9WNZ0_9CNID</name>
<keyword evidence="3 7" id="KW-0349">Heme</keyword>
<dbReference type="GO" id="GO:0005344">
    <property type="term" value="F:oxygen carrier activity"/>
    <property type="evidence" value="ECO:0007669"/>
    <property type="project" value="UniProtKB-KW"/>
</dbReference>
<dbReference type="InterPro" id="IPR050532">
    <property type="entry name" value="Globin-like_OT"/>
</dbReference>
<dbReference type="PRINTS" id="PR01906">
    <property type="entry name" value="FISHGLOBIN"/>
</dbReference>
<organism evidence="9 10">
    <name type="scientific">Pocillopora meandrina</name>
    <dbReference type="NCBI Taxonomy" id="46732"/>
    <lineage>
        <taxon>Eukaryota</taxon>
        <taxon>Metazoa</taxon>
        <taxon>Cnidaria</taxon>
        <taxon>Anthozoa</taxon>
        <taxon>Hexacorallia</taxon>
        <taxon>Scleractinia</taxon>
        <taxon>Astrocoeniina</taxon>
        <taxon>Pocilloporidae</taxon>
        <taxon>Pocillopora</taxon>
    </lineage>
</organism>
<keyword evidence="5" id="KW-0479">Metal-binding</keyword>
<keyword evidence="10" id="KW-1185">Reference proteome</keyword>
<evidence type="ECO:0000256" key="4">
    <source>
        <dbReference type="ARBA" id="ARBA00022621"/>
    </source>
</evidence>
<keyword evidence="2 7" id="KW-0813">Transport</keyword>
<dbReference type="PANTHER" id="PTHR46458:SF1">
    <property type="entry name" value="GEO09476P1"/>
    <property type="match status" value="1"/>
</dbReference>
<gene>
    <name evidence="9" type="ORF">PMEA_00008831</name>
</gene>
<evidence type="ECO:0000256" key="7">
    <source>
        <dbReference type="RuleBase" id="RU000356"/>
    </source>
</evidence>
<dbReference type="InterPro" id="IPR000971">
    <property type="entry name" value="Globin"/>
</dbReference>
<keyword evidence="4 7" id="KW-0561">Oxygen transport</keyword>
<dbReference type="Proteomes" id="UP001159428">
    <property type="component" value="Unassembled WGS sequence"/>
</dbReference>
<feature type="domain" description="Globin" evidence="8">
    <location>
        <begin position="1"/>
        <end position="120"/>
    </location>
</feature>
<dbReference type="InterPro" id="IPR009050">
    <property type="entry name" value="Globin-like_sf"/>
</dbReference>
<dbReference type="EMBL" id="CALNXJ010000018">
    <property type="protein sequence ID" value="CAH3120741.1"/>
    <property type="molecule type" value="Genomic_DNA"/>
</dbReference>
<comment type="similarity">
    <text evidence="7">Belongs to the globin family.</text>
</comment>
<accession>A0AAU9WNZ0</accession>